<keyword evidence="2" id="KW-1185">Reference proteome</keyword>
<protein>
    <submittedName>
        <fullName evidence="1">Uncharacterized protein</fullName>
    </submittedName>
</protein>
<dbReference type="EMBL" id="CASHSV030000024">
    <property type="protein sequence ID" value="CAJ2639997.1"/>
    <property type="molecule type" value="Genomic_DNA"/>
</dbReference>
<evidence type="ECO:0000313" key="1">
    <source>
        <dbReference type="EMBL" id="CAJ2639997.1"/>
    </source>
</evidence>
<proteinExistence type="predicted"/>
<comment type="caution">
    <text evidence="1">The sequence shown here is derived from an EMBL/GenBank/DDBJ whole genome shotgun (WGS) entry which is preliminary data.</text>
</comment>
<dbReference type="Proteomes" id="UP001177021">
    <property type="component" value="Unassembled WGS sequence"/>
</dbReference>
<organism evidence="1 2">
    <name type="scientific">Trifolium pratense</name>
    <name type="common">Red clover</name>
    <dbReference type="NCBI Taxonomy" id="57577"/>
    <lineage>
        <taxon>Eukaryota</taxon>
        <taxon>Viridiplantae</taxon>
        <taxon>Streptophyta</taxon>
        <taxon>Embryophyta</taxon>
        <taxon>Tracheophyta</taxon>
        <taxon>Spermatophyta</taxon>
        <taxon>Magnoliopsida</taxon>
        <taxon>eudicotyledons</taxon>
        <taxon>Gunneridae</taxon>
        <taxon>Pentapetalae</taxon>
        <taxon>rosids</taxon>
        <taxon>fabids</taxon>
        <taxon>Fabales</taxon>
        <taxon>Fabaceae</taxon>
        <taxon>Papilionoideae</taxon>
        <taxon>50 kb inversion clade</taxon>
        <taxon>NPAAA clade</taxon>
        <taxon>Hologalegina</taxon>
        <taxon>IRL clade</taxon>
        <taxon>Trifolieae</taxon>
        <taxon>Trifolium</taxon>
    </lineage>
</organism>
<reference evidence="1" key="1">
    <citation type="submission" date="2023-10" db="EMBL/GenBank/DDBJ databases">
        <authorList>
            <person name="Rodriguez Cubillos JULIANA M."/>
            <person name="De Vega J."/>
        </authorList>
    </citation>
    <scope>NUCLEOTIDE SEQUENCE</scope>
</reference>
<gene>
    <name evidence="1" type="ORF">MILVUS5_LOCUS9929</name>
</gene>
<evidence type="ECO:0000313" key="2">
    <source>
        <dbReference type="Proteomes" id="UP001177021"/>
    </source>
</evidence>
<accession>A0ACB0J6E0</accession>
<sequence>MDLQTIYPFTILFIFLISIIVTLKLKKKNKKIDSIPNIPPGPWKLPIIGNIANLIGSPPHRKLRDLAKKYGPLMHLQLGELFVVVVSSAEHAKEIMKTHDVIFASRPHTLTSEIIFYESTDIVFSPYGEYWRQLRKICTVELLSIKRVQSFRPIREQEMSNLVKNIASDEGRVVNLSQQVVSMMFSITSRAVFGKKYIEQDEFIAQVREVMQLSSGFYIGDLFPSAKWLQNFSGMRSKLEKVHQIIDRILEMIINDHKETKSRTKDCLVEGEEDLIDILLKFEEGSSCNQELSLTKRNIKAILFDIFTGGSDTAATTINWTMAEMMKNPRVLKKAQTEVRMIFENTGKIDETCIDELKYLKAIIKEILRIHPPVPLLIPRECGQACEINGYHIPIKSKVIINAWAIGTDPKYWTEPERFYPERFIDSSVDYKGTNFEYIPFGAGRRICPGINYGMANVELTLALLLFHFDWKLPNGMKSDDLDMTELFGASVIRKDCWKEALIGGESV</sequence>
<name>A0ACB0J6E0_TRIPR</name>